<comment type="caution">
    <text evidence="1">The sequence shown here is derived from an EMBL/GenBank/DDBJ whole genome shotgun (WGS) entry which is preliminary data.</text>
</comment>
<reference evidence="1 2" key="1">
    <citation type="journal article" date="2018" name="MBio">
        <title>Comparative Genomics Reveals the Core Gene Toolbox for the Fungus-Insect Symbiosis.</title>
        <authorList>
            <person name="Wang Y."/>
            <person name="Stata M."/>
            <person name="Wang W."/>
            <person name="Stajich J.E."/>
            <person name="White M.M."/>
            <person name="Moncalvo J.M."/>
        </authorList>
    </citation>
    <scope>NUCLEOTIDE SEQUENCE [LARGE SCALE GENOMIC DNA]</scope>
    <source>
        <strain evidence="1 2">SWE-8-4</strain>
    </source>
</reference>
<dbReference type="Proteomes" id="UP000245383">
    <property type="component" value="Unassembled WGS sequence"/>
</dbReference>
<organism evidence="1 2">
    <name type="scientific">Smittium simulii</name>
    <dbReference type="NCBI Taxonomy" id="133385"/>
    <lineage>
        <taxon>Eukaryota</taxon>
        <taxon>Fungi</taxon>
        <taxon>Fungi incertae sedis</taxon>
        <taxon>Zoopagomycota</taxon>
        <taxon>Kickxellomycotina</taxon>
        <taxon>Harpellomycetes</taxon>
        <taxon>Harpellales</taxon>
        <taxon>Legeriomycetaceae</taxon>
        <taxon>Smittium</taxon>
    </lineage>
</organism>
<dbReference type="Pfam" id="PF08539">
    <property type="entry name" value="HbrB"/>
    <property type="match status" value="1"/>
</dbReference>
<dbReference type="OrthoDB" id="5600230at2759"/>
<dbReference type="AlphaFoldDB" id="A0A2T9YTN3"/>
<evidence type="ECO:0000313" key="1">
    <source>
        <dbReference type="EMBL" id="PVU95705.1"/>
    </source>
</evidence>
<accession>A0A2T9YTN3</accession>
<dbReference type="EMBL" id="MBFR01000049">
    <property type="protein sequence ID" value="PVU95705.1"/>
    <property type="molecule type" value="Genomic_DNA"/>
</dbReference>
<proteinExistence type="predicted"/>
<gene>
    <name evidence="1" type="ORF">BB561_001655</name>
</gene>
<sequence>MEMERRSKDRDKDRRQFLVDVSGDSKWAQLKKGLAEIYCSDKTTFSINDKTILLRMFKSAELSSFLEAGAYDKELLLHILIMKWQKYYGLIVPTLEAVFLPLQLEFKEAISSKFNSEINIGELSFIEFRNSIILPLLPIINNFVNSCPQKPSDISNNPINPPENSYKLDPSTQNNLLFMIQMLAVLLELPNCPSNKELMSLAIKMRSLL</sequence>
<dbReference type="InterPro" id="IPR013745">
    <property type="entry name" value="Bit61/PRR5"/>
</dbReference>
<keyword evidence="2" id="KW-1185">Reference proteome</keyword>
<evidence type="ECO:0000313" key="2">
    <source>
        <dbReference type="Proteomes" id="UP000245383"/>
    </source>
</evidence>
<protein>
    <submittedName>
        <fullName evidence="1">Uncharacterized protein</fullName>
    </submittedName>
</protein>
<name>A0A2T9YTN3_9FUNG</name>